<dbReference type="SUPFAM" id="SSF118310">
    <property type="entry name" value="AN1-like Zinc finger"/>
    <property type="match status" value="1"/>
</dbReference>
<feature type="region of interest" description="Disordered" evidence="5">
    <location>
        <begin position="544"/>
        <end position="584"/>
    </location>
</feature>
<evidence type="ECO:0000256" key="3">
    <source>
        <dbReference type="ARBA" id="ARBA00022833"/>
    </source>
</evidence>
<dbReference type="Gene3D" id="4.10.1110.10">
    <property type="entry name" value="AN1-like Zinc finger"/>
    <property type="match status" value="1"/>
</dbReference>
<dbReference type="Pfam" id="PF00240">
    <property type="entry name" value="ubiquitin"/>
    <property type="match status" value="1"/>
</dbReference>
<evidence type="ECO:0000256" key="4">
    <source>
        <dbReference type="PROSITE-ProRule" id="PRU00449"/>
    </source>
</evidence>
<dbReference type="InterPro" id="IPR000626">
    <property type="entry name" value="Ubiquitin-like_dom"/>
</dbReference>
<dbReference type="Proteomes" id="UP000050795">
    <property type="component" value="Unassembled WGS sequence"/>
</dbReference>
<dbReference type="InterPro" id="IPR053061">
    <property type="entry name" value="AN1-type_zinc_finger"/>
</dbReference>
<feature type="domain" description="Ubiquitin-like" evidence="6">
    <location>
        <begin position="1"/>
        <end position="76"/>
    </location>
</feature>
<dbReference type="Gene3D" id="3.10.20.90">
    <property type="entry name" value="Phosphatidylinositol 3-kinase Catalytic Subunit, Chain A, domain 1"/>
    <property type="match status" value="1"/>
</dbReference>
<evidence type="ECO:0000313" key="8">
    <source>
        <dbReference type="Proteomes" id="UP000050795"/>
    </source>
</evidence>
<dbReference type="GO" id="GO:0008270">
    <property type="term" value="F:zinc ion binding"/>
    <property type="evidence" value="ECO:0007669"/>
    <property type="project" value="UniProtKB-KW"/>
</dbReference>
<dbReference type="AlphaFoldDB" id="A0AA85IUF3"/>
<evidence type="ECO:0000256" key="2">
    <source>
        <dbReference type="ARBA" id="ARBA00022771"/>
    </source>
</evidence>
<evidence type="ECO:0000313" key="9">
    <source>
        <dbReference type="WBParaSite" id="TREG1_120590.1"/>
    </source>
</evidence>
<organism evidence="8 9">
    <name type="scientific">Trichobilharzia regenti</name>
    <name type="common">Nasal bird schistosome</name>
    <dbReference type="NCBI Taxonomy" id="157069"/>
    <lineage>
        <taxon>Eukaryota</taxon>
        <taxon>Metazoa</taxon>
        <taxon>Spiralia</taxon>
        <taxon>Lophotrochozoa</taxon>
        <taxon>Platyhelminthes</taxon>
        <taxon>Trematoda</taxon>
        <taxon>Digenea</taxon>
        <taxon>Strigeidida</taxon>
        <taxon>Schistosomatoidea</taxon>
        <taxon>Schistosomatidae</taxon>
        <taxon>Trichobilharzia</taxon>
    </lineage>
</organism>
<evidence type="ECO:0008006" key="10">
    <source>
        <dbReference type="Google" id="ProtNLM"/>
    </source>
</evidence>
<dbReference type="PANTHER" id="PTHR46728">
    <property type="entry name" value="AN1-TYPE ZINC FINGER PROTEIN 4"/>
    <property type="match status" value="1"/>
</dbReference>
<name>A0AA85IUF3_TRIRE</name>
<dbReference type="InterPro" id="IPR029071">
    <property type="entry name" value="Ubiquitin-like_domsf"/>
</dbReference>
<feature type="region of interest" description="Disordered" evidence="5">
    <location>
        <begin position="505"/>
        <end position="527"/>
    </location>
</feature>
<keyword evidence="2 4" id="KW-0863">Zinc-finger</keyword>
<feature type="domain" description="AN1-type" evidence="7">
    <location>
        <begin position="589"/>
        <end position="636"/>
    </location>
</feature>
<sequence>MLIFVRGLSGSVCPIHVNPYENILSVKLRIFYLKSISIHDQHLLYSGIELLDQTVLSTANIGHGALLRLIVKLRTGPLAITNHSCKTSTPTINQNGHNNNNNNNNIGFIPCIPNTDHIEESQWLSTLLSSPLSQVATSTSASTIFLPSIYLPPGVDVNNLPISDKSEPTSNYTLTECYNNSDNGENVNYEAYDDEICQIAEFLGYAIDETEQYHHSFIEYPVVLNENQMANIQNDSSDDPNDLDYCHLNQQEQQQFKCSIALSGNFPQYLTILNSDFHNSSENMHPANTSKCLHGFKAIEVPSSERCQSASSLLTSTPAMDTVALNLSSSLCQLKCNNSHSSLRETCSSSLDVNCTHHSFSSSPVTTVDNEFKEKNVYISDNLLKDHCSSSDDPIANTKSVLETSCVTAVVSGGLNKLQSYSSTIPAANYPFCFDGMMKAENGVNGWVSSPSLTTNSDSSVVNASFNSLSMNSKRCDNKNTEQLCNPIILDSAVTKIQHNTICEQSGNQTHRTSIPKYHHPSSTSHESVANDCVLKDNGSHLVDRQSGFNSNSNNLQGLSPSSSSSDLTSSPSECSSSPSTSSCTTLTHSNRSRCYECNRRTRLACGFSCRCERWFCARHHHPEDHQCNFNFKTMVNSA</sequence>
<keyword evidence="3" id="KW-0862">Zinc</keyword>
<dbReference type="SMART" id="SM00154">
    <property type="entry name" value="ZnF_AN1"/>
    <property type="match status" value="1"/>
</dbReference>
<dbReference type="PROSITE" id="PS50053">
    <property type="entry name" value="UBIQUITIN_2"/>
    <property type="match status" value="1"/>
</dbReference>
<proteinExistence type="predicted"/>
<dbReference type="PROSITE" id="PS51039">
    <property type="entry name" value="ZF_AN1"/>
    <property type="match status" value="1"/>
</dbReference>
<reference evidence="8" key="1">
    <citation type="submission" date="2022-06" db="EMBL/GenBank/DDBJ databases">
        <authorList>
            <person name="Berger JAMES D."/>
            <person name="Berger JAMES D."/>
        </authorList>
    </citation>
    <scope>NUCLEOTIDE SEQUENCE [LARGE SCALE GENOMIC DNA]</scope>
</reference>
<protein>
    <recommendedName>
        <fullName evidence="10">AN1-type domain-containing protein</fullName>
    </recommendedName>
</protein>
<evidence type="ECO:0000259" key="6">
    <source>
        <dbReference type="PROSITE" id="PS50053"/>
    </source>
</evidence>
<accession>A0AA85IUF3</accession>
<evidence type="ECO:0000256" key="5">
    <source>
        <dbReference type="SAM" id="MobiDB-lite"/>
    </source>
</evidence>
<dbReference type="InterPro" id="IPR035896">
    <property type="entry name" value="AN1-like_Znf"/>
</dbReference>
<feature type="compositionally biased region" description="Low complexity" evidence="5">
    <location>
        <begin position="550"/>
        <end position="584"/>
    </location>
</feature>
<dbReference type="InterPro" id="IPR000058">
    <property type="entry name" value="Znf_AN1"/>
</dbReference>
<keyword evidence="1" id="KW-0479">Metal-binding</keyword>
<evidence type="ECO:0000259" key="7">
    <source>
        <dbReference type="PROSITE" id="PS51039"/>
    </source>
</evidence>
<keyword evidence="8" id="KW-1185">Reference proteome</keyword>
<dbReference type="SUPFAM" id="SSF54236">
    <property type="entry name" value="Ubiquitin-like"/>
    <property type="match status" value="1"/>
</dbReference>
<reference evidence="9" key="2">
    <citation type="submission" date="2023-11" db="UniProtKB">
        <authorList>
            <consortium name="WormBaseParasite"/>
        </authorList>
    </citation>
    <scope>IDENTIFICATION</scope>
</reference>
<evidence type="ECO:0000256" key="1">
    <source>
        <dbReference type="ARBA" id="ARBA00022723"/>
    </source>
</evidence>
<dbReference type="PANTHER" id="PTHR46728:SF1">
    <property type="entry name" value="AN1-TYPE ZINC FINGER PROTEIN 4"/>
    <property type="match status" value="1"/>
</dbReference>
<dbReference type="WBParaSite" id="TREG1_120590.1">
    <property type="protein sequence ID" value="TREG1_120590.1"/>
    <property type="gene ID" value="TREG1_120590"/>
</dbReference>
<dbReference type="SMART" id="SM00213">
    <property type="entry name" value="UBQ"/>
    <property type="match status" value="1"/>
</dbReference>